<evidence type="ECO:0000313" key="3">
    <source>
        <dbReference type="RefSeq" id="XP_018824743.1"/>
    </source>
</evidence>
<dbReference type="RefSeq" id="XP_035551399.1">
    <property type="nucleotide sequence ID" value="XM_035695506.1"/>
</dbReference>
<evidence type="ECO:0000256" key="1">
    <source>
        <dbReference type="SAM" id="MobiDB-lite"/>
    </source>
</evidence>
<sequence>MRKLTLRDKPANSSSNDKPEVYSSPELPVFEYFEQEQPHHRQPFYDKSCSCTGVTIFCLQVGFLWLGAGKNQSKFHASSGRKVDGNEPSSKISLPLLALLHIS</sequence>
<dbReference type="RefSeq" id="XP_018824743.1">
    <property type="nucleotide sequence ID" value="XM_018969198.2"/>
</dbReference>
<dbReference type="KEGG" id="jre:108994102"/>
<evidence type="ECO:0000313" key="2">
    <source>
        <dbReference type="Proteomes" id="UP000235220"/>
    </source>
</evidence>
<evidence type="ECO:0000313" key="5">
    <source>
        <dbReference type="RefSeq" id="XP_035551400.1"/>
    </source>
</evidence>
<reference evidence="3 4" key="1">
    <citation type="submission" date="2025-04" db="UniProtKB">
        <authorList>
            <consortium name="RefSeq"/>
        </authorList>
    </citation>
    <scope>IDENTIFICATION</scope>
    <source>
        <tissue evidence="3 4">Leaves</tissue>
    </source>
</reference>
<dbReference type="OrthoDB" id="1716402at2759"/>
<name>A0A2I4EZB9_JUGRE</name>
<dbReference type="AlphaFoldDB" id="A0A2I4EZB9"/>
<keyword evidence="2" id="KW-1185">Reference proteome</keyword>
<gene>
    <name evidence="3 4 5" type="primary">LOC108994102</name>
</gene>
<evidence type="ECO:0000313" key="4">
    <source>
        <dbReference type="RefSeq" id="XP_035551399.1"/>
    </source>
</evidence>
<proteinExistence type="predicted"/>
<protein>
    <submittedName>
        <fullName evidence="3 4">Uncharacterized protein LOC108994102</fullName>
    </submittedName>
</protein>
<dbReference type="Gramene" id="Jr11_15390_p1">
    <property type="protein sequence ID" value="cds.Jr11_15390_p1"/>
    <property type="gene ID" value="Jr11_15390"/>
</dbReference>
<feature type="compositionally biased region" description="Basic and acidic residues" evidence="1">
    <location>
        <begin position="1"/>
        <end position="10"/>
    </location>
</feature>
<dbReference type="RefSeq" id="XP_035551400.1">
    <property type="nucleotide sequence ID" value="XM_035695507.1"/>
</dbReference>
<accession>A0A2I4EZB9</accession>
<dbReference type="GeneID" id="108994102"/>
<dbReference type="Proteomes" id="UP000235220">
    <property type="component" value="Chromosome 11"/>
</dbReference>
<organism evidence="2 3">
    <name type="scientific">Juglans regia</name>
    <name type="common">English walnut</name>
    <dbReference type="NCBI Taxonomy" id="51240"/>
    <lineage>
        <taxon>Eukaryota</taxon>
        <taxon>Viridiplantae</taxon>
        <taxon>Streptophyta</taxon>
        <taxon>Embryophyta</taxon>
        <taxon>Tracheophyta</taxon>
        <taxon>Spermatophyta</taxon>
        <taxon>Magnoliopsida</taxon>
        <taxon>eudicotyledons</taxon>
        <taxon>Gunneridae</taxon>
        <taxon>Pentapetalae</taxon>
        <taxon>rosids</taxon>
        <taxon>fabids</taxon>
        <taxon>Fagales</taxon>
        <taxon>Juglandaceae</taxon>
        <taxon>Juglans</taxon>
    </lineage>
</organism>
<feature type="region of interest" description="Disordered" evidence="1">
    <location>
        <begin position="1"/>
        <end position="23"/>
    </location>
</feature>